<evidence type="ECO:0000313" key="3">
    <source>
        <dbReference type="Proteomes" id="UP000826195"/>
    </source>
</evidence>
<dbReference type="EMBL" id="JAHXZJ010000001">
    <property type="protein sequence ID" value="KAH0567865.1"/>
    <property type="molecule type" value="Genomic_DNA"/>
</dbReference>
<reference evidence="2 3" key="1">
    <citation type="journal article" date="2021" name="J. Hered.">
        <title>A chromosome-level genome assembly of the parasitoid wasp, Cotesia glomerata (Hymenoptera: Braconidae).</title>
        <authorList>
            <person name="Pinto B.J."/>
            <person name="Weis J.J."/>
            <person name="Gamble T."/>
            <person name="Ode P.J."/>
            <person name="Paul R."/>
            <person name="Zaspel J.M."/>
        </authorList>
    </citation>
    <scope>NUCLEOTIDE SEQUENCE [LARGE SCALE GENOMIC DNA]</scope>
    <source>
        <strain evidence="2">CgM1</strain>
    </source>
</reference>
<comment type="caution">
    <text evidence="2">The sequence shown here is derived from an EMBL/GenBank/DDBJ whole genome shotgun (WGS) entry which is preliminary data.</text>
</comment>
<proteinExistence type="predicted"/>
<evidence type="ECO:0000313" key="2">
    <source>
        <dbReference type="EMBL" id="KAH0567865.1"/>
    </source>
</evidence>
<evidence type="ECO:0000256" key="1">
    <source>
        <dbReference type="SAM" id="MobiDB-lite"/>
    </source>
</evidence>
<gene>
    <name evidence="2" type="ORF">KQX54_015314</name>
</gene>
<dbReference type="Proteomes" id="UP000826195">
    <property type="component" value="Unassembled WGS sequence"/>
</dbReference>
<feature type="region of interest" description="Disordered" evidence="1">
    <location>
        <begin position="115"/>
        <end position="149"/>
    </location>
</feature>
<feature type="compositionally biased region" description="Basic residues" evidence="1">
    <location>
        <begin position="472"/>
        <end position="484"/>
    </location>
</feature>
<feature type="compositionally biased region" description="Low complexity" evidence="1">
    <location>
        <begin position="286"/>
        <end position="295"/>
    </location>
</feature>
<accession>A0AAV7J4N6</accession>
<protein>
    <submittedName>
        <fullName evidence="2">Uncharacterized protein</fullName>
    </submittedName>
</protein>
<dbReference type="AlphaFoldDB" id="A0AAV7J4N6"/>
<organism evidence="2 3">
    <name type="scientific">Cotesia glomerata</name>
    <name type="common">Lepidopteran parasitic wasp</name>
    <name type="synonym">Apanteles glomeratus</name>
    <dbReference type="NCBI Taxonomy" id="32391"/>
    <lineage>
        <taxon>Eukaryota</taxon>
        <taxon>Metazoa</taxon>
        <taxon>Ecdysozoa</taxon>
        <taxon>Arthropoda</taxon>
        <taxon>Hexapoda</taxon>
        <taxon>Insecta</taxon>
        <taxon>Pterygota</taxon>
        <taxon>Neoptera</taxon>
        <taxon>Endopterygota</taxon>
        <taxon>Hymenoptera</taxon>
        <taxon>Apocrita</taxon>
        <taxon>Ichneumonoidea</taxon>
        <taxon>Braconidae</taxon>
        <taxon>Microgastrinae</taxon>
        <taxon>Cotesia</taxon>
    </lineage>
</organism>
<name>A0AAV7J4N6_COTGL</name>
<feature type="region of interest" description="Disordered" evidence="1">
    <location>
        <begin position="445"/>
        <end position="526"/>
    </location>
</feature>
<sequence length="535" mass="58335">MSPYFLVHGQEPQLAGAMTELELTDIEFTNAEWPKRIQRLEELRHKIKLNMRKETERQEKYHGISHEIPEIIKRRRVEFYVRGTHPDEDVVAGINVGREAANTTSVAVQCSLQAEDRVEQNSTARESTLTRLGPAPTPGPPPRTTETPSVVNPVGVVAQERPYQAAIDTFPSMEVASAGFARPSSFGRVGDISRKTGQKCLSKGSKWHGLTPNQSRMVRRRLSLNKALENPETKESILWQLWFKAATREERDLYGRLTHLGPMVFGANPRCQEVGSETLPKSSEMSTQVSTSQPTVSPPAAPVKASSPLKPALAGCSAPKDCAKEVNQEASKEASKGAIPRTRLASVVVSVQKESQIRSVVFKKPRDTTSTVTSGSWAASTTGAVAPRSTTSEARPVALRLGPPPVPAFPSGSASGGFASYLVGSGPMLPAFAEYRASLATAVGTSTSRGGQGIPRVDRSEPRFFENAPPVKRSKKKKKKKKKDGVRGMDWANAEFVGSGEPISEDSGMELDPYDDRDKTDEDDDVLEINYIEDL</sequence>
<keyword evidence="3" id="KW-1185">Reference proteome</keyword>
<feature type="region of interest" description="Disordered" evidence="1">
    <location>
        <begin position="274"/>
        <end position="306"/>
    </location>
</feature>
<feature type="compositionally biased region" description="Acidic residues" evidence="1">
    <location>
        <begin position="503"/>
        <end position="513"/>
    </location>
</feature>